<proteinExistence type="predicted"/>
<dbReference type="KEGG" id="aid:CTZ23_04355"/>
<gene>
    <name evidence="1" type="ORF">FSC09_04160</name>
    <name evidence="2" type="ORF">G0027_13105</name>
</gene>
<dbReference type="InterPro" id="IPR029058">
    <property type="entry name" value="AB_hydrolase_fold"/>
</dbReference>
<dbReference type="Proteomes" id="UP000593812">
    <property type="component" value="Chromosome"/>
</dbReference>
<reference evidence="1 3" key="1">
    <citation type="submission" date="2019-09" db="EMBL/GenBank/DDBJ databases">
        <title>Non-baumannii Acinetobacter spp. carrying blaNDM-1 isolated in China.</title>
        <authorList>
            <person name="Cui C."/>
            <person name="Chen C."/>
            <person name="Sun J."/>
            <person name="Liu Y."/>
        </authorList>
    </citation>
    <scope>NUCLEOTIDE SEQUENCE [LARGE SCALE GENOMIC DNA]</scope>
    <source>
        <strain evidence="1 3">B18</strain>
    </source>
</reference>
<dbReference type="Gene3D" id="3.40.50.1820">
    <property type="entry name" value="alpha/beta hydrolase"/>
    <property type="match status" value="1"/>
</dbReference>
<dbReference type="InterPro" id="IPR008886">
    <property type="entry name" value="UPF0227/Esterase_YqiA"/>
</dbReference>
<evidence type="ECO:0000313" key="4">
    <source>
        <dbReference type="Proteomes" id="UP000593812"/>
    </source>
</evidence>
<dbReference type="EMBL" id="CP044455">
    <property type="protein sequence ID" value="QIC69654.1"/>
    <property type="molecule type" value="Genomic_DNA"/>
</dbReference>
<organism evidence="1 3">
    <name type="scientific">Acinetobacter indicus</name>
    <dbReference type="NCBI Taxonomy" id="756892"/>
    <lineage>
        <taxon>Bacteria</taxon>
        <taxon>Pseudomonadati</taxon>
        <taxon>Pseudomonadota</taxon>
        <taxon>Gammaproteobacteria</taxon>
        <taxon>Moraxellales</taxon>
        <taxon>Moraxellaceae</taxon>
        <taxon>Acinetobacter</taxon>
    </lineage>
</organism>
<dbReference type="SUPFAM" id="SSF53474">
    <property type="entry name" value="alpha/beta-Hydrolases"/>
    <property type="match status" value="1"/>
</dbReference>
<evidence type="ECO:0000313" key="2">
    <source>
        <dbReference type="EMBL" id="QOW43692.1"/>
    </source>
</evidence>
<name>A0A2L2J139_9GAMM</name>
<dbReference type="EMBL" id="CP048654">
    <property type="protein sequence ID" value="QOW43692.1"/>
    <property type="molecule type" value="Genomic_DNA"/>
</dbReference>
<evidence type="ECO:0000313" key="1">
    <source>
        <dbReference type="EMBL" id="QIC69654.1"/>
    </source>
</evidence>
<reference evidence="2 4" key="2">
    <citation type="submission" date="2020-02" db="EMBL/GenBank/DDBJ databases">
        <title>Tigecycline-resistant Acinetobacter species from pigs and migratory birds.</title>
        <authorList>
            <person name="Chen C."/>
            <person name="Sun J."/>
            <person name="Liao X.-P."/>
            <person name="Liu Y.-H."/>
        </authorList>
    </citation>
    <scope>NUCLEOTIDE SEQUENCE [LARGE SCALE GENOMIC DNA]</scope>
    <source>
        <strain evidence="2 4">C15_T</strain>
    </source>
</reference>
<dbReference type="PANTHER" id="PTHR35602">
    <property type="entry name" value="ESTERASE YQIA-RELATED"/>
    <property type="match status" value="1"/>
</dbReference>
<sequence>MKTMNRCTSKILFLHGLDSSRESSKFHAICADKKYCITVDYRNLNYQTVASFYNDIIVKIQPEIIVGHSLGGYWALKMSALHGIPCVIANPSLQPDFRPDYPQISEQELDHDIPQLAYLELGDEQLDMHWVQTQLENYMPIHAFKGGHHRLVCPENINPLIWQLEQQSLHK</sequence>
<dbReference type="Pfam" id="PF05728">
    <property type="entry name" value="UPF0227"/>
    <property type="match status" value="1"/>
</dbReference>
<dbReference type="PANTHER" id="PTHR35602:SF3">
    <property type="entry name" value="ESTERASE YQIA"/>
    <property type="match status" value="1"/>
</dbReference>
<protein>
    <submittedName>
        <fullName evidence="1">Esterase</fullName>
    </submittedName>
</protein>
<dbReference type="Proteomes" id="UP000503440">
    <property type="component" value="Chromosome"/>
</dbReference>
<accession>A0A2L2J139</accession>
<evidence type="ECO:0000313" key="3">
    <source>
        <dbReference type="Proteomes" id="UP000503440"/>
    </source>
</evidence>
<dbReference type="AlphaFoldDB" id="A0A2L2J139"/>